<dbReference type="EC" id="5.6.2.3" evidence="10"/>
<keyword evidence="7" id="KW-0067">ATP-binding</keyword>
<gene>
    <name evidence="13" type="ORF">ABXS05_03175</name>
</gene>
<evidence type="ECO:0000256" key="3">
    <source>
        <dbReference type="ARBA" id="ARBA00022705"/>
    </source>
</evidence>
<dbReference type="Pfam" id="PF03796">
    <property type="entry name" value="DnaB_C"/>
    <property type="match status" value="1"/>
</dbReference>
<dbReference type="PANTHER" id="PTHR30153:SF2">
    <property type="entry name" value="REPLICATIVE DNA HELICASE"/>
    <property type="match status" value="1"/>
</dbReference>
<sequence>MNAMTPPPPRPIASVEAEQAMLGAIMLNNEAFGAVADVVKPEDFYEPLHRTIFDLIGRQIRDGIKVDAITLRQALPDIEVAPGIRTQQYLIRLAAEATTVIGARDYARAVREAFVARQIAAIGEDLRAAPDNAKTTGEALDEAWKRLDKLRQDSQESEDKSATVGEAAQKVARRITEIRAGKSESVVSTGLAEYDKAIGGGFRAGREYVQAGRPGQGKTVLAIAQARRIARAGHGVMFFSLEIDDEETAARTIAAELARSTSPLTYRDILTGQVDDLNHERIAEAAMRMEEWPLRFDCTGGLSMAQIAARCRLQKERLAKIGKELKVVFIDYLGLLKVTDRYKGNATIEQGELALAGKTMAKELNVAVVMLAQLNRGVEGRDDKRPTMADLRQSGNIEEHADCVGLLYRPAYYLEKTAKYKADDPDALDEMLRIKNDFELIIDKNRLGPTGTRHFWCDVSLNSVEDKTRY</sequence>
<keyword evidence="3" id="KW-0235">DNA replication</keyword>
<keyword evidence="14" id="KW-1185">Reference proteome</keyword>
<evidence type="ECO:0000256" key="1">
    <source>
        <dbReference type="ARBA" id="ARBA00008428"/>
    </source>
</evidence>
<proteinExistence type="inferred from homology"/>
<evidence type="ECO:0000313" key="14">
    <source>
        <dbReference type="Proteomes" id="UP001555786"/>
    </source>
</evidence>
<evidence type="ECO:0000256" key="4">
    <source>
        <dbReference type="ARBA" id="ARBA00022741"/>
    </source>
</evidence>
<evidence type="ECO:0000256" key="11">
    <source>
        <dbReference type="ARBA" id="ARBA00048954"/>
    </source>
</evidence>
<keyword evidence="2" id="KW-0639">Primosome</keyword>
<evidence type="ECO:0000256" key="9">
    <source>
        <dbReference type="ARBA" id="ARBA00023235"/>
    </source>
</evidence>
<accession>A0ABV3PFY2</accession>
<evidence type="ECO:0000256" key="7">
    <source>
        <dbReference type="ARBA" id="ARBA00022840"/>
    </source>
</evidence>
<name>A0ABV3PFY2_9HYPH</name>
<comment type="catalytic activity">
    <reaction evidence="11">
        <text>ATP + H2O = ADP + phosphate + H(+)</text>
        <dbReference type="Rhea" id="RHEA:13065"/>
        <dbReference type="ChEBI" id="CHEBI:15377"/>
        <dbReference type="ChEBI" id="CHEBI:15378"/>
        <dbReference type="ChEBI" id="CHEBI:30616"/>
        <dbReference type="ChEBI" id="CHEBI:43474"/>
        <dbReference type="ChEBI" id="CHEBI:456216"/>
        <dbReference type="EC" id="5.6.2.3"/>
    </reaction>
</comment>
<keyword evidence="6" id="KW-0347">Helicase</keyword>
<dbReference type="Pfam" id="PF00772">
    <property type="entry name" value="DnaB"/>
    <property type="match status" value="1"/>
</dbReference>
<protein>
    <recommendedName>
        <fullName evidence="10">DNA 5'-3' helicase</fullName>
        <ecNumber evidence="10">5.6.2.3</ecNumber>
    </recommendedName>
</protein>
<evidence type="ECO:0000256" key="6">
    <source>
        <dbReference type="ARBA" id="ARBA00022806"/>
    </source>
</evidence>
<dbReference type="SUPFAM" id="SSF52540">
    <property type="entry name" value="P-loop containing nucleoside triphosphate hydrolases"/>
    <property type="match status" value="1"/>
</dbReference>
<organism evidence="13 14">
    <name type="scientific">Labrys neptuniae</name>
    <dbReference type="NCBI Taxonomy" id="376174"/>
    <lineage>
        <taxon>Bacteria</taxon>
        <taxon>Pseudomonadati</taxon>
        <taxon>Pseudomonadota</taxon>
        <taxon>Alphaproteobacteria</taxon>
        <taxon>Hyphomicrobiales</taxon>
        <taxon>Xanthobacteraceae</taxon>
        <taxon>Labrys</taxon>
    </lineage>
</organism>
<evidence type="ECO:0000256" key="5">
    <source>
        <dbReference type="ARBA" id="ARBA00022801"/>
    </source>
</evidence>
<comment type="caution">
    <text evidence="13">The sequence shown here is derived from an EMBL/GenBank/DDBJ whole genome shotgun (WGS) entry which is preliminary data.</text>
</comment>
<comment type="similarity">
    <text evidence="1">Belongs to the helicase family. DnaB subfamily.</text>
</comment>
<dbReference type="SUPFAM" id="SSF48024">
    <property type="entry name" value="N-terminal domain of DnaB helicase"/>
    <property type="match status" value="1"/>
</dbReference>
<feature type="domain" description="SF4 helicase" evidence="12">
    <location>
        <begin position="180"/>
        <end position="470"/>
    </location>
</feature>
<dbReference type="PANTHER" id="PTHR30153">
    <property type="entry name" value="REPLICATIVE DNA HELICASE DNAB"/>
    <property type="match status" value="1"/>
</dbReference>
<dbReference type="EMBL" id="JBFNQD010000001">
    <property type="protein sequence ID" value="MEW9304524.1"/>
    <property type="molecule type" value="Genomic_DNA"/>
</dbReference>
<dbReference type="InterPro" id="IPR036185">
    <property type="entry name" value="DNA_heli_DnaB-like_N_sf"/>
</dbReference>
<dbReference type="InterPro" id="IPR027417">
    <property type="entry name" value="P-loop_NTPase"/>
</dbReference>
<dbReference type="InterPro" id="IPR016136">
    <property type="entry name" value="DNA_helicase_N/primase_C"/>
</dbReference>
<dbReference type="InterPro" id="IPR007694">
    <property type="entry name" value="DNA_helicase_DnaB-like_C"/>
</dbReference>
<reference evidence="13 14" key="1">
    <citation type="submission" date="2024-07" db="EMBL/GenBank/DDBJ databases">
        <title>Description of Labrys sedimenti sp. nov., isolated from a diclofenac-degrading enrichment culture.</title>
        <authorList>
            <person name="Tancsics A."/>
            <person name="Csepanyi A."/>
        </authorList>
    </citation>
    <scope>NUCLEOTIDE SEQUENCE [LARGE SCALE GENOMIC DNA]</scope>
    <source>
        <strain evidence="13 14">LMG 23578</strain>
    </source>
</reference>
<evidence type="ECO:0000256" key="8">
    <source>
        <dbReference type="ARBA" id="ARBA00023125"/>
    </source>
</evidence>
<evidence type="ECO:0000256" key="10">
    <source>
        <dbReference type="ARBA" id="ARBA00044969"/>
    </source>
</evidence>
<dbReference type="Gene3D" id="3.40.50.300">
    <property type="entry name" value="P-loop containing nucleotide triphosphate hydrolases"/>
    <property type="match status" value="1"/>
</dbReference>
<keyword evidence="8" id="KW-0238">DNA-binding</keyword>
<dbReference type="RefSeq" id="WP_367622883.1">
    <property type="nucleotide sequence ID" value="NZ_JBFNQD010000001.1"/>
</dbReference>
<evidence type="ECO:0000256" key="2">
    <source>
        <dbReference type="ARBA" id="ARBA00022515"/>
    </source>
</evidence>
<evidence type="ECO:0000313" key="13">
    <source>
        <dbReference type="EMBL" id="MEW9304524.1"/>
    </source>
</evidence>
<keyword evidence="9" id="KW-0413">Isomerase</keyword>
<dbReference type="Proteomes" id="UP001555786">
    <property type="component" value="Unassembled WGS sequence"/>
</dbReference>
<keyword evidence="4" id="KW-0547">Nucleotide-binding</keyword>
<evidence type="ECO:0000259" key="12">
    <source>
        <dbReference type="PROSITE" id="PS51199"/>
    </source>
</evidence>
<dbReference type="PROSITE" id="PS51199">
    <property type="entry name" value="SF4_HELICASE"/>
    <property type="match status" value="1"/>
</dbReference>
<keyword evidence="5" id="KW-0378">Hydrolase</keyword>
<dbReference type="Gene3D" id="1.10.860.10">
    <property type="entry name" value="DNAb Helicase, Chain A"/>
    <property type="match status" value="1"/>
</dbReference>
<dbReference type="InterPro" id="IPR007693">
    <property type="entry name" value="DNA_helicase_DnaB-like_N"/>
</dbReference>